<keyword evidence="3" id="KW-1185">Reference proteome</keyword>
<protein>
    <submittedName>
        <fullName evidence="2">Uncharacterized protein</fullName>
    </submittedName>
</protein>
<dbReference type="Proteomes" id="UP001516400">
    <property type="component" value="Unassembled WGS sequence"/>
</dbReference>
<dbReference type="EMBL" id="JABFTP020000124">
    <property type="protein sequence ID" value="KAL3280293.1"/>
    <property type="molecule type" value="Genomic_DNA"/>
</dbReference>
<reference evidence="2 3" key="1">
    <citation type="journal article" date="2021" name="BMC Biol.">
        <title>Horizontally acquired antibacterial genes associated with adaptive radiation of ladybird beetles.</title>
        <authorList>
            <person name="Li H.S."/>
            <person name="Tang X.F."/>
            <person name="Huang Y.H."/>
            <person name="Xu Z.Y."/>
            <person name="Chen M.L."/>
            <person name="Du X.Y."/>
            <person name="Qiu B.Y."/>
            <person name="Chen P.T."/>
            <person name="Zhang W."/>
            <person name="Slipinski A."/>
            <person name="Escalona H.E."/>
            <person name="Waterhouse R.M."/>
            <person name="Zwick A."/>
            <person name="Pang H."/>
        </authorList>
    </citation>
    <scope>NUCLEOTIDE SEQUENCE [LARGE SCALE GENOMIC DNA]</scope>
    <source>
        <strain evidence="2">SYSU2018</strain>
    </source>
</reference>
<name>A0ABD2NNI5_9CUCU</name>
<organism evidence="2 3">
    <name type="scientific">Cryptolaemus montrouzieri</name>
    <dbReference type="NCBI Taxonomy" id="559131"/>
    <lineage>
        <taxon>Eukaryota</taxon>
        <taxon>Metazoa</taxon>
        <taxon>Ecdysozoa</taxon>
        <taxon>Arthropoda</taxon>
        <taxon>Hexapoda</taxon>
        <taxon>Insecta</taxon>
        <taxon>Pterygota</taxon>
        <taxon>Neoptera</taxon>
        <taxon>Endopterygota</taxon>
        <taxon>Coleoptera</taxon>
        <taxon>Polyphaga</taxon>
        <taxon>Cucujiformia</taxon>
        <taxon>Coccinelloidea</taxon>
        <taxon>Coccinellidae</taxon>
        <taxon>Scymninae</taxon>
        <taxon>Scymnini</taxon>
        <taxon>Cryptolaemus</taxon>
    </lineage>
</organism>
<proteinExistence type="predicted"/>
<gene>
    <name evidence="2" type="ORF">HHI36_017783</name>
</gene>
<feature type="compositionally biased region" description="Basic and acidic residues" evidence="1">
    <location>
        <begin position="135"/>
        <end position="147"/>
    </location>
</feature>
<evidence type="ECO:0000313" key="2">
    <source>
        <dbReference type="EMBL" id="KAL3280293.1"/>
    </source>
</evidence>
<dbReference type="AlphaFoldDB" id="A0ABD2NNI5"/>
<evidence type="ECO:0000313" key="3">
    <source>
        <dbReference type="Proteomes" id="UP001516400"/>
    </source>
</evidence>
<comment type="caution">
    <text evidence="2">The sequence shown here is derived from an EMBL/GenBank/DDBJ whole genome shotgun (WGS) entry which is preliminary data.</text>
</comment>
<accession>A0ABD2NNI5</accession>
<sequence>MYKKTICDATKRVVERSMLLAFEEAVELSGSTDLFVAVDGRMEKLWTCRQAPKSYNIFRNVDALKLMYQALGNPELLKKCLLGSFQKKVFEQLQQLQVGVNESVGLSNEGCYAHYLTLVEMVLDPRRNGLRGMKRRDEENTEIRKEPGSISFEG</sequence>
<evidence type="ECO:0000256" key="1">
    <source>
        <dbReference type="SAM" id="MobiDB-lite"/>
    </source>
</evidence>
<feature type="region of interest" description="Disordered" evidence="1">
    <location>
        <begin position="132"/>
        <end position="154"/>
    </location>
</feature>